<dbReference type="InterPro" id="IPR003599">
    <property type="entry name" value="Ig_sub"/>
</dbReference>
<dbReference type="STRING" id="1147741.A0A0R3RFL4"/>
<dbReference type="InterPro" id="IPR013783">
    <property type="entry name" value="Ig-like_fold"/>
</dbReference>
<sequence length="741" mass="81650">MPMIKKALTDQTVKCGEMANFEVSIEPNEVVTEWYSNGKQLNDEMPGVKISQQNSDFKLTVDSALYAGVITFKASNKAGRAESSANLVAIQEKVIPKAPEFRNALDDVTAKEGDKVEVTIESTGKATFEWALNEKTLQSGKDIGFMSPKLSKSFVDGVGGIMIRNEESKSVLIFDKVALQQAGNIKVTAINEGGQASSSFNMTITEKDIAPEIISGPNSLSIKENDTAEFRVEITGKPLPTVKWQLNGRELSPSDTNISIKSFEEVHILKIERANVKHAGEVVVTAENTAGMVGKEVVLKVEPDLTKPVFKTHLIDRNVNEGEPLRWDVAIERPYIGVTLKWFLNGKELTNSENVQIIDHGEGKYHITINEAKVDMCGTLVAKATNSCGTSESHASVEVKEVARKPEILRQLQDHEVEENQTVKFSAIISGKPTPTVSWYMDGTKLENSSETGVKYDETTGKTSIKIFKANLSDNGKKITMKAENTEGKVEASAMLTVNKKTEPPNIVTEMKSRQVNEGETVNFSIKVTGYPIPEVTWFLNGEPISPDGKMKITEEDGTHTLVMNDVVPEQSGEISCEAKNSVGSRKQLASLAVKPTGKAPFFVKNIEDKLVVEGEELIMDAKLAEVKPAPTILWLKDGKPLEDARFKLSREDDGTLKLKIDSIVRLTKKRPMAKPAFLSDIPATTVTEGESLNVKVIITGDPVPFTKWYINDQVYFLIFDQENMQLSYFVLLNLLNLSNC</sequence>
<dbReference type="InterPro" id="IPR013098">
    <property type="entry name" value="Ig_I-set"/>
</dbReference>
<keyword evidence="5" id="KW-1185">Reference proteome</keyword>
<feature type="domain" description="Ig-like" evidence="4">
    <location>
        <begin position="505"/>
        <end position="593"/>
    </location>
</feature>
<proteinExistence type="predicted"/>
<dbReference type="SUPFAM" id="SSF48726">
    <property type="entry name" value="Immunoglobulin"/>
    <property type="match status" value="8"/>
</dbReference>
<evidence type="ECO:0000256" key="1">
    <source>
        <dbReference type="ARBA" id="ARBA00004496"/>
    </source>
</evidence>
<dbReference type="Gene3D" id="2.60.40.10">
    <property type="entry name" value="Immunoglobulins"/>
    <property type="match status" value="7"/>
</dbReference>
<evidence type="ECO:0000313" key="5">
    <source>
        <dbReference type="Proteomes" id="UP000050640"/>
    </source>
</evidence>
<evidence type="ECO:0000256" key="2">
    <source>
        <dbReference type="ARBA" id="ARBA00022490"/>
    </source>
</evidence>
<dbReference type="AlphaFoldDB" id="A0A0R3RFL4"/>
<dbReference type="FunFam" id="2.60.40.10:FF:000425">
    <property type="entry name" value="Myosin light chain kinase"/>
    <property type="match status" value="2"/>
</dbReference>
<dbReference type="GO" id="GO:0019899">
    <property type="term" value="F:enzyme binding"/>
    <property type="evidence" value="ECO:0007669"/>
    <property type="project" value="UniProtKB-ARBA"/>
</dbReference>
<comment type="subcellular location">
    <subcellularLocation>
        <location evidence="1">Cytoplasm</location>
    </subcellularLocation>
</comment>
<dbReference type="WBParaSite" id="EEL_0000015701-mRNA-1">
    <property type="protein sequence ID" value="EEL_0000015701-mRNA-1"/>
    <property type="gene ID" value="EEL_0000015701"/>
</dbReference>
<dbReference type="InterPro" id="IPR007110">
    <property type="entry name" value="Ig-like_dom"/>
</dbReference>
<dbReference type="GO" id="GO:0031672">
    <property type="term" value="C:A band"/>
    <property type="evidence" value="ECO:0007669"/>
    <property type="project" value="UniProtKB-ARBA"/>
</dbReference>
<dbReference type="PANTHER" id="PTHR47633">
    <property type="entry name" value="IMMUNOGLOBULIN"/>
    <property type="match status" value="1"/>
</dbReference>
<evidence type="ECO:0000313" key="6">
    <source>
        <dbReference type="WBParaSite" id="EEL_0000015701-mRNA-1"/>
    </source>
</evidence>
<protein>
    <submittedName>
        <fullName evidence="6">Immunoglobulin I-set domain protein</fullName>
    </submittedName>
</protein>
<evidence type="ECO:0000256" key="3">
    <source>
        <dbReference type="ARBA" id="ARBA00023319"/>
    </source>
</evidence>
<keyword evidence="3" id="KW-0393">Immunoglobulin domain</keyword>
<evidence type="ECO:0000259" key="4">
    <source>
        <dbReference type="PROSITE" id="PS50835"/>
    </source>
</evidence>
<dbReference type="SMART" id="SM00408">
    <property type="entry name" value="IGc2"/>
    <property type="match status" value="3"/>
</dbReference>
<dbReference type="SMART" id="SM00409">
    <property type="entry name" value="IG"/>
    <property type="match status" value="6"/>
</dbReference>
<accession>A0A0R3RFL4</accession>
<dbReference type="Pfam" id="PF07679">
    <property type="entry name" value="I-set"/>
    <property type="match status" value="6"/>
</dbReference>
<reference evidence="6" key="1">
    <citation type="submission" date="2017-02" db="UniProtKB">
        <authorList>
            <consortium name="WormBaseParasite"/>
        </authorList>
    </citation>
    <scope>IDENTIFICATION</scope>
</reference>
<keyword evidence="2" id="KW-0963">Cytoplasm</keyword>
<feature type="domain" description="Ig-like" evidence="4">
    <location>
        <begin position="406"/>
        <end position="497"/>
    </location>
</feature>
<dbReference type="PROSITE" id="PS50835">
    <property type="entry name" value="IG_LIKE"/>
    <property type="match status" value="2"/>
</dbReference>
<organism evidence="5 6">
    <name type="scientific">Elaeophora elaphi</name>
    <dbReference type="NCBI Taxonomy" id="1147741"/>
    <lineage>
        <taxon>Eukaryota</taxon>
        <taxon>Metazoa</taxon>
        <taxon>Ecdysozoa</taxon>
        <taxon>Nematoda</taxon>
        <taxon>Chromadorea</taxon>
        <taxon>Rhabditida</taxon>
        <taxon>Spirurina</taxon>
        <taxon>Spiruromorpha</taxon>
        <taxon>Filarioidea</taxon>
        <taxon>Onchocercidae</taxon>
        <taxon>Elaeophora</taxon>
    </lineage>
</organism>
<dbReference type="Proteomes" id="UP000050640">
    <property type="component" value="Unplaced"/>
</dbReference>
<dbReference type="InterPro" id="IPR036179">
    <property type="entry name" value="Ig-like_dom_sf"/>
</dbReference>
<name>A0A0R3RFL4_9BILA</name>
<dbReference type="InterPro" id="IPR003598">
    <property type="entry name" value="Ig_sub2"/>
</dbReference>